<dbReference type="PATRIC" id="fig|38307.3.peg.636"/>
<evidence type="ECO:0000313" key="3">
    <source>
        <dbReference type="Proteomes" id="UP000077786"/>
    </source>
</evidence>
<dbReference type="OrthoDB" id="7066656at2"/>
<proteinExistence type="predicted"/>
<reference evidence="2 3" key="1">
    <citation type="submission" date="2016-03" db="EMBL/GenBank/DDBJ databases">
        <title>Draft genome sequence of Gluconobacter cerinus strain CECT 9110.</title>
        <authorList>
            <person name="Sainz F."/>
            <person name="Mas A."/>
            <person name="Torija M.J."/>
        </authorList>
    </citation>
    <scope>NUCLEOTIDE SEQUENCE [LARGE SCALE GENOMIC DNA]</scope>
    <source>
        <strain evidence="2 3">CECT 9110</strain>
    </source>
</reference>
<accession>A0A1B6VPB3</accession>
<comment type="caution">
    <text evidence="2">The sequence shown here is derived from an EMBL/GenBank/DDBJ whole genome shotgun (WGS) entry which is preliminary data.</text>
</comment>
<gene>
    <name evidence="2" type="ORF">A0123_00619</name>
</gene>
<dbReference type="AlphaFoldDB" id="A0A1B6VPB3"/>
<evidence type="ECO:0000313" key="2">
    <source>
        <dbReference type="EMBL" id="OAJ69049.1"/>
    </source>
</evidence>
<evidence type="ECO:0000256" key="1">
    <source>
        <dbReference type="SAM" id="MobiDB-lite"/>
    </source>
</evidence>
<dbReference type="Proteomes" id="UP000077786">
    <property type="component" value="Unassembled WGS sequence"/>
</dbReference>
<name>A0A1B6VPB3_9PROT</name>
<dbReference type="RefSeq" id="WP_064273408.1">
    <property type="nucleotide sequence ID" value="NZ_LUTU01000004.1"/>
</dbReference>
<feature type="region of interest" description="Disordered" evidence="1">
    <location>
        <begin position="1"/>
        <end position="37"/>
    </location>
</feature>
<sequence>MGRKNKVARPSQNPFKGGGVAREAFKAPGRASSPINSKQPSIGGVLEHVAAQQFRWSFDQVDWGGPYCWAAVPAEKILREVIPRLQEFEKKKWGEIQATGSHDIEVENIIKAAQVRLQMIYKDQYDSVYSLRVQGEERIFGVKDKAIFRVLWWDPKHSICPSKLKHT</sequence>
<organism evidence="2 3">
    <name type="scientific">Gluconobacter cerinus</name>
    <dbReference type="NCBI Taxonomy" id="38307"/>
    <lineage>
        <taxon>Bacteria</taxon>
        <taxon>Pseudomonadati</taxon>
        <taxon>Pseudomonadota</taxon>
        <taxon>Alphaproteobacteria</taxon>
        <taxon>Acetobacterales</taxon>
        <taxon>Acetobacteraceae</taxon>
        <taxon>Gluconobacter</taxon>
    </lineage>
</organism>
<protein>
    <submittedName>
        <fullName evidence="2">Uncharacterized protein</fullName>
    </submittedName>
</protein>
<dbReference type="EMBL" id="LUTU01000004">
    <property type="protein sequence ID" value="OAJ69049.1"/>
    <property type="molecule type" value="Genomic_DNA"/>
</dbReference>